<sequence>MSNLFMQRYLSEKLSLKRMGGNIERLSSTLAKSSIQLNPYQIYAAMYALDSPLQRGAILSDEVGLGKTIEAGIVLSQ</sequence>
<dbReference type="InterPro" id="IPR038718">
    <property type="entry name" value="SNF2-like_sf"/>
</dbReference>
<dbReference type="AlphaFoldDB" id="A0A2M6ZI99"/>
<protein>
    <recommendedName>
        <fullName evidence="3">SNF2 N-terminal domain-containing protein</fullName>
    </recommendedName>
</protein>
<accession>A0A2M6ZI99</accession>
<evidence type="ECO:0000313" key="2">
    <source>
        <dbReference type="Proteomes" id="UP000229227"/>
    </source>
</evidence>
<reference evidence="2" key="1">
    <citation type="submission" date="2017-09" db="EMBL/GenBank/DDBJ databases">
        <title>Depth-based differentiation of microbial function through sediment-hosted aquifers and enrichment of novel symbionts in the deep terrestrial subsurface.</title>
        <authorList>
            <person name="Probst A.J."/>
            <person name="Ladd B."/>
            <person name="Jarett J.K."/>
            <person name="Geller-Mcgrath D.E."/>
            <person name="Sieber C.M.K."/>
            <person name="Emerson J.B."/>
            <person name="Anantharaman K."/>
            <person name="Thomas B.C."/>
            <person name="Malmstrom R."/>
            <person name="Stieglmeier M."/>
            <person name="Klingl A."/>
            <person name="Woyke T."/>
            <person name="Ryan C.M."/>
            <person name="Banfield J.F."/>
        </authorList>
    </citation>
    <scope>NUCLEOTIDE SEQUENCE [LARGE SCALE GENOMIC DNA]</scope>
</reference>
<dbReference type="Proteomes" id="UP000229227">
    <property type="component" value="Unassembled WGS sequence"/>
</dbReference>
<evidence type="ECO:0008006" key="3">
    <source>
        <dbReference type="Google" id="ProtNLM"/>
    </source>
</evidence>
<dbReference type="SUPFAM" id="SSF52540">
    <property type="entry name" value="P-loop containing nucleoside triphosphate hydrolases"/>
    <property type="match status" value="1"/>
</dbReference>
<comment type="caution">
    <text evidence="1">The sequence shown here is derived from an EMBL/GenBank/DDBJ whole genome shotgun (WGS) entry which is preliminary data.</text>
</comment>
<proteinExistence type="predicted"/>
<name>A0A2M6ZI99_9BACT</name>
<organism evidence="1 2">
    <name type="scientific">Candidatus Desantisbacteria bacterium CG07_land_8_20_14_0_80_39_15</name>
    <dbReference type="NCBI Taxonomy" id="1974549"/>
    <lineage>
        <taxon>Bacteria</taxon>
        <taxon>Candidatus Desantisiibacteriota</taxon>
    </lineage>
</organism>
<evidence type="ECO:0000313" key="1">
    <source>
        <dbReference type="EMBL" id="PIU52114.1"/>
    </source>
</evidence>
<dbReference type="Gene3D" id="3.40.50.10810">
    <property type="entry name" value="Tandem AAA-ATPase domain"/>
    <property type="match status" value="1"/>
</dbReference>
<dbReference type="EMBL" id="PEWN01000015">
    <property type="protein sequence ID" value="PIU52114.1"/>
    <property type="molecule type" value="Genomic_DNA"/>
</dbReference>
<dbReference type="InterPro" id="IPR027417">
    <property type="entry name" value="P-loop_NTPase"/>
</dbReference>
<gene>
    <name evidence="1" type="ORF">COS91_00885</name>
</gene>